<evidence type="ECO:0000313" key="3">
    <source>
        <dbReference type="Proteomes" id="UP001059597"/>
    </source>
</evidence>
<sequence length="185" mass="17400">MRTNIRRAVVVAAATGLWALGSVAANAAELPVGTPELPATGAVTGATQQLPTGALTGTATKAAGTATGTAQKTVGDVAGKATGVLGGGVSTQGLPTGTLPRLGDVTGAVGGVQRLTGGAGLPGTGALPGATDVKHAKTAKTVTKAVTGVRSVAPAQAVPAVPGDLTDAAGIPALPVLPALPVQGV</sequence>
<protein>
    <recommendedName>
        <fullName evidence="4">ATP-binding protein</fullName>
    </recommendedName>
</protein>
<gene>
    <name evidence="2" type="ORF">HEK616_62300</name>
</gene>
<evidence type="ECO:0000256" key="1">
    <source>
        <dbReference type="SAM" id="SignalP"/>
    </source>
</evidence>
<dbReference type="EMBL" id="AP026073">
    <property type="protein sequence ID" value="BDM72743.1"/>
    <property type="molecule type" value="Genomic_DNA"/>
</dbReference>
<name>A0ABM8A2I8_STRNI</name>
<feature type="signal peptide" evidence="1">
    <location>
        <begin position="1"/>
        <end position="27"/>
    </location>
</feature>
<organism evidence="2 3">
    <name type="scientific">Streptomyces nigrescens</name>
    <dbReference type="NCBI Taxonomy" id="1920"/>
    <lineage>
        <taxon>Bacteria</taxon>
        <taxon>Bacillati</taxon>
        <taxon>Actinomycetota</taxon>
        <taxon>Actinomycetes</taxon>
        <taxon>Kitasatosporales</taxon>
        <taxon>Streptomycetaceae</taxon>
        <taxon>Streptomyces</taxon>
    </lineage>
</organism>
<proteinExistence type="predicted"/>
<accession>A0ABM8A2I8</accession>
<keyword evidence="3" id="KW-1185">Reference proteome</keyword>
<reference evidence="2" key="1">
    <citation type="submission" date="2022-06" db="EMBL/GenBank/DDBJ databases">
        <title>Complete genome sequence of Streptomyces nigrescens HEK616.</title>
        <authorList>
            <person name="Asamizu S."/>
            <person name="Onaka H."/>
        </authorList>
    </citation>
    <scope>NUCLEOTIDE SEQUENCE</scope>
    <source>
        <strain evidence="2">HEK616</strain>
    </source>
</reference>
<feature type="chain" id="PRO_5047158586" description="ATP-binding protein" evidence="1">
    <location>
        <begin position="28"/>
        <end position="185"/>
    </location>
</feature>
<dbReference type="RefSeq" id="WP_261956111.1">
    <property type="nucleotide sequence ID" value="NZ_AP026073.1"/>
</dbReference>
<evidence type="ECO:0000313" key="2">
    <source>
        <dbReference type="EMBL" id="BDM72743.1"/>
    </source>
</evidence>
<keyword evidence="1" id="KW-0732">Signal</keyword>
<dbReference type="Proteomes" id="UP001059597">
    <property type="component" value="Chromosome"/>
</dbReference>
<evidence type="ECO:0008006" key="4">
    <source>
        <dbReference type="Google" id="ProtNLM"/>
    </source>
</evidence>